<sequence length="366" mass="42158">MGCSCGKKDVKQQEFDQVGLVNNHAYSVLSVNTIDDQCLIYLRNPWGHDVWNGDWSFDWSGWTDEYKEALNYEQMQWNEGTFWMPFEMFLYYFDYISIARLRTAQNWQDLRFSINLGFHCDCKMLKMVVREPTEICLELFQQSERHMDAEVDIAILVHKVKSGTNRPGELVFRSSRKHAGNICTNEKFFESGEYLVCWLSLNYIHNGRTVPGTIVVHSSKLVIASLIDSSMEILRDSLISLILKEGQTQELYPNLIYYSMGEKFRGMMALVENTDNSNAAEITLDYRESKNVISTRGDLYTKDLLQPGHRQILTILTPIKPMDQLLYSVKSKVKQIDRSKVPNESNIPPLESAALMALHGSVSLFD</sequence>
<dbReference type="WBParaSite" id="ES5_v2.g26125.t1">
    <property type="protein sequence ID" value="ES5_v2.g26125.t1"/>
    <property type="gene ID" value="ES5_v2.g26125"/>
</dbReference>
<name>A0AC34G8P6_9BILA</name>
<proteinExistence type="predicted"/>
<protein>
    <submittedName>
        <fullName evidence="2">Calpain catalytic domain-containing protein</fullName>
    </submittedName>
</protein>
<accession>A0AC34G8P6</accession>
<organism evidence="1 2">
    <name type="scientific">Panagrolaimus sp. ES5</name>
    <dbReference type="NCBI Taxonomy" id="591445"/>
    <lineage>
        <taxon>Eukaryota</taxon>
        <taxon>Metazoa</taxon>
        <taxon>Ecdysozoa</taxon>
        <taxon>Nematoda</taxon>
        <taxon>Chromadorea</taxon>
        <taxon>Rhabditida</taxon>
        <taxon>Tylenchina</taxon>
        <taxon>Panagrolaimomorpha</taxon>
        <taxon>Panagrolaimoidea</taxon>
        <taxon>Panagrolaimidae</taxon>
        <taxon>Panagrolaimus</taxon>
    </lineage>
</organism>
<reference evidence="2" key="1">
    <citation type="submission" date="2022-11" db="UniProtKB">
        <authorList>
            <consortium name="WormBaseParasite"/>
        </authorList>
    </citation>
    <scope>IDENTIFICATION</scope>
</reference>
<evidence type="ECO:0000313" key="2">
    <source>
        <dbReference type="WBParaSite" id="ES5_v2.g26125.t1"/>
    </source>
</evidence>
<evidence type="ECO:0000313" key="1">
    <source>
        <dbReference type="Proteomes" id="UP000887579"/>
    </source>
</evidence>
<dbReference type="Proteomes" id="UP000887579">
    <property type="component" value="Unplaced"/>
</dbReference>